<dbReference type="CDD" id="cd00207">
    <property type="entry name" value="fer2"/>
    <property type="match status" value="1"/>
</dbReference>
<sequence length="749" mass="85902">MKFNYDLEFKNNSNNNFWKQNTPLIEYCETLGINVPHYCYHKNLSISGNCRMCLVELKNSPKPIVSCAMNAKSCLANGDIHTNSSLVKKARENVLEFLLLNHPLDCPICDQGGECDLQDQSLFFGLAKKRFYSFKRVVLDKNIGPIVKTVMTRCIHCTRCVRFAAEIAGIEDIGMFGRGLHSEIGTYVEKVFQSELSGNVIDLCPVGALTSKPYPFVNRNWELKNITSIDFSDGFGTPIQLFLKNNQVIKILPGYEKATYKTNWISDKTRFSFDGMFSPERIIYSFLDNNQKESFLNLSWQKLFKELFCTLYFQSHLLKHYFHPCSITICLNKNISLEVLNLLHILTHKHSFFKLRQSESSNLNIDLEENFLLNSSLDEAKLAASDTCVLLGVNPRYEGPKLNLKLKSRCLKGNFKTITIGSLFNLTFSNITLSSNIQILKSLVEGNNLFCQEFINSSNPVLISNAEIFRRGDAYGISSMIKSLIKHINLYSQTNGRSHLNILSSTLNDVGFANFDNLRTIKNKDFRNSAGIYFINSSFSTSNVKKLLNLKLLNFFQSYKHKNKLLITQGSSLEMSQLTNFKKSFDVTNHLHLPNTVFFENSGTYINTEGDINKVVKVITPLGQAKSDWQIIRKVFSYSKKIVFLTNFLKNSKIVFNSKNIHQFKSYVGFQYYAVSNLNNLTFQFVEKVTKFHLENLKFKPAQKKLFKSQLRFWLSDFYIDGKDINSKYSSTMIQCSKLSRLNNTNFKF</sequence>
<dbReference type="GO" id="GO:0016020">
    <property type="term" value="C:membrane"/>
    <property type="evidence" value="ECO:0007669"/>
    <property type="project" value="InterPro"/>
</dbReference>
<dbReference type="Pfam" id="PF00384">
    <property type="entry name" value="Molybdopterin"/>
    <property type="match status" value="1"/>
</dbReference>
<dbReference type="PROSITE" id="PS51839">
    <property type="entry name" value="4FE4S_HC3"/>
    <property type="match status" value="1"/>
</dbReference>
<dbReference type="Pfam" id="PF22117">
    <property type="entry name" value="Fer4_Nqo3"/>
    <property type="match status" value="1"/>
</dbReference>
<keyword evidence="5" id="KW-1278">Translocase</keyword>
<feature type="domain" description="4Fe-4S His(Cys)3-ligated-type" evidence="11">
    <location>
        <begin position="86"/>
        <end position="125"/>
    </location>
</feature>
<dbReference type="Gene3D" id="3.30.70.20">
    <property type="match status" value="1"/>
</dbReference>
<reference evidence="12" key="1">
    <citation type="submission" date="2015-10" db="EMBL/GenBank/DDBJ databases">
        <title>Complete mitochondrial genome of Skeletonema marinoi (Mediophyceae, Bacillariophyta).</title>
        <authorList>
            <person name="An S.M."/>
            <person name="Yang E.C."/>
        </authorList>
    </citation>
    <scope>NUCLEOTIDE SEQUENCE</scope>
</reference>
<dbReference type="GO" id="GO:0008137">
    <property type="term" value="F:NADH dehydrogenase (ubiquinone) activity"/>
    <property type="evidence" value="ECO:0007669"/>
    <property type="project" value="InterPro"/>
</dbReference>
<evidence type="ECO:0000256" key="6">
    <source>
        <dbReference type="ARBA" id="ARBA00023004"/>
    </source>
</evidence>
<evidence type="ECO:0000256" key="2">
    <source>
        <dbReference type="ARBA" id="ARBA00005404"/>
    </source>
</evidence>
<dbReference type="GO" id="GO:0016651">
    <property type="term" value="F:oxidoreductase activity, acting on NAD(P)H"/>
    <property type="evidence" value="ECO:0007669"/>
    <property type="project" value="InterPro"/>
</dbReference>
<proteinExistence type="inferred from homology"/>
<evidence type="ECO:0000256" key="4">
    <source>
        <dbReference type="ARBA" id="ARBA00022723"/>
    </source>
</evidence>
<dbReference type="GO" id="GO:0042773">
    <property type="term" value="P:ATP synthesis coupled electron transport"/>
    <property type="evidence" value="ECO:0007669"/>
    <property type="project" value="InterPro"/>
</dbReference>
<dbReference type="AlphaFoldDB" id="A0A0S2M9W2"/>
<dbReference type="Pfam" id="PF22151">
    <property type="entry name" value="Fer4_NDSU1"/>
    <property type="match status" value="1"/>
</dbReference>
<dbReference type="PANTHER" id="PTHR43105:SF13">
    <property type="entry name" value="NADH-UBIQUINONE OXIDOREDUCTASE 75 KDA SUBUNIT, MITOCHONDRIAL"/>
    <property type="match status" value="1"/>
</dbReference>
<dbReference type="InterPro" id="IPR054351">
    <property type="entry name" value="NADH_UbQ_OxRdtase_ferredoxin"/>
</dbReference>
<dbReference type="Gene3D" id="3.10.20.740">
    <property type="match status" value="1"/>
</dbReference>
<keyword evidence="6" id="KW-0408">Iron</keyword>
<dbReference type="SUPFAM" id="SSF53706">
    <property type="entry name" value="Formate dehydrogenase/DMSO reductase, domains 1-3"/>
    <property type="match status" value="1"/>
</dbReference>
<dbReference type="SUPFAM" id="SSF54292">
    <property type="entry name" value="2Fe-2S ferredoxin-like"/>
    <property type="match status" value="1"/>
</dbReference>
<keyword evidence="3" id="KW-0004">4Fe-4S</keyword>
<comment type="cofactor">
    <cofactor evidence="1">
        <name>[4Fe-4S] cluster</name>
        <dbReference type="ChEBI" id="CHEBI:49883"/>
    </cofactor>
</comment>
<keyword evidence="4" id="KW-0479">Metal-binding</keyword>
<evidence type="ECO:0000313" key="12">
    <source>
        <dbReference type="EMBL" id="ALO71420.1"/>
    </source>
</evidence>
<dbReference type="InterPro" id="IPR000283">
    <property type="entry name" value="NADH_UbQ_OxRdtase_75kDa_su_CS"/>
</dbReference>
<dbReference type="InterPro" id="IPR006963">
    <property type="entry name" value="Mopterin_OxRdtase_4Fe-4S_dom"/>
</dbReference>
<dbReference type="FunFam" id="3.10.20.740:FF:000001">
    <property type="entry name" value="NADH-quinone oxidoreductase subunit G"/>
    <property type="match status" value="1"/>
</dbReference>
<dbReference type="GeneID" id="26379859"/>
<dbReference type="InterPro" id="IPR019574">
    <property type="entry name" value="NADH_UbQ_OxRdtase_Gsu_4Fe4S-bd"/>
</dbReference>
<dbReference type="FunFam" id="3.30.70.20:FF:000002">
    <property type="entry name" value="NADH-ubiquinone oxidoreductase 75 kDa subunit"/>
    <property type="match status" value="1"/>
</dbReference>
<keyword evidence="7" id="KW-0411">Iron-sulfur</keyword>
<comment type="cofactor">
    <cofactor evidence="9">
        <name>[2Fe-2S] cluster</name>
        <dbReference type="ChEBI" id="CHEBI:190135"/>
    </cofactor>
</comment>
<dbReference type="InterPro" id="IPR010228">
    <property type="entry name" value="NADH_UbQ_OxRdtase_Gsu"/>
</dbReference>
<protein>
    <submittedName>
        <fullName evidence="12">NADH dehydrogenase subunit 11</fullName>
    </submittedName>
</protein>
<dbReference type="Gene3D" id="3.40.50.740">
    <property type="match status" value="1"/>
</dbReference>
<dbReference type="SMART" id="SM00929">
    <property type="entry name" value="NADH-G_4Fe-4S_3"/>
    <property type="match status" value="1"/>
</dbReference>
<evidence type="ECO:0000259" key="10">
    <source>
        <dbReference type="PROSITE" id="PS51669"/>
    </source>
</evidence>
<dbReference type="PROSITE" id="PS00641">
    <property type="entry name" value="COMPLEX1_75K_1"/>
    <property type="match status" value="1"/>
</dbReference>
<feature type="domain" description="4Fe-4S Mo/W bis-MGD-type" evidence="10">
    <location>
        <begin position="223"/>
        <end position="280"/>
    </location>
</feature>
<evidence type="ECO:0000256" key="1">
    <source>
        <dbReference type="ARBA" id="ARBA00001966"/>
    </source>
</evidence>
<dbReference type="PROSITE" id="PS00643">
    <property type="entry name" value="COMPLEX1_75K_3"/>
    <property type="match status" value="1"/>
</dbReference>
<keyword evidence="12" id="KW-0496">Mitochondrion</keyword>
<dbReference type="InterPro" id="IPR050123">
    <property type="entry name" value="Prok_molybdopt-oxidoreductase"/>
</dbReference>
<dbReference type="InterPro" id="IPR006656">
    <property type="entry name" value="Mopterin_OxRdtase"/>
</dbReference>
<comment type="similarity">
    <text evidence="2">Belongs to the complex I 75 kDa subunit family.</text>
</comment>
<organism evidence="12">
    <name type="scientific">Skeletonema marinoi</name>
    <dbReference type="NCBI Taxonomy" id="267567"/>
    <lineage>
        <taxon>Eukaryota</taxon>
        <taxon>Sar</taxon>
        <taxon>Stramenopiles</taxon>
        <taxon>Ochrophyta</taxon>
        <taxon>Bacillariophyta</taxon>
        <taxon>Coscinodiscophyceae</taxon>
        <taxon>Thalassiosirophycidae</taxon>
        <taxon>Thalassiosirales</taxon>
        <taxon>Skeletonemataceae</taxon>
        <taxon>Skeletonema</taxon>
        <taxon>Skeletonema marinoi-dohrnii complex</taxon>
    </lineage>
</organism>
<dbReference type="PANTHER" id="PTHR43105">
    <property type="entry name" value="RESPIRATORY NITRATE REDUCTASE"/>
    <property type="match status" value="1"/>
</dbReference>
<dbReference type="GO" id="GO:0046872">
    <property type="term" value="F:metal ion binding"/>
    <property type="evidence" value="ECO:0007669"/>
    <property type="project" value="UniProtKB-KW"/>
</dbReference>
<evidence type="ECO:0000256" key="7">
    <source>
        <dbReference type="ARBA" id="ARBA00023014"/>
    </source>
</evidence>
<dbReference type="RefSeq" id="YP_009186124.1">
    <property type="nucleotide sequence ID" value="NC_028615.1"/>
</dbReference>
<evidence type="ECO:0000256" key="5">
    <source>
        <dbReference type="ARBA" id="ARBA00022967"/>
    </source>
</evidence>
<dbReference type="InterPro" id="IPR001041">
    <property type="entry name" value="2Fe-2S_ferredoxin-type"/>
</dbReference>
<keyword evidence="8" id="KW-0520">NAD</keyword>
<dbReference type="SUPFAM" id="SSF54862">
    <property type="entry name" value="4Fe-4S ferredoxins"/>
    <property type="match status" value="1"/>
</dbReference>
<dbReference type="InterPro" id="IPR036010">
    <property type="entry name" value="2Fe-2S_ferredoxin-like_sf"/>
</dbReference>
<dbReference type="GO" id="GO:0051539">
    <property type="term" value="F:4 iron, 4 sulfur cluster binding"/>
    <property type="evidence" value="ECO:0007669"/>
    <property type="project" value="UniProtKB-KW"/>
</dbReference>
<dbReference type="Pfam" id="PF10588">
    <property type="entry name" value="NADH-G_4Fe-4S_3"/>
    <property type="match status" value="1"/>
</dbReference>
<name>A0A0S2M9W2_9STRA</name>
<evidence type="ECO:0000256" key="8">
    <source>
        <dbReference type="ARBA" id="ARBA00023027"/>
    </source>
</evidence>
<dbReference type="PROSITE" id="PS00642">
    <property type="entry name" value="COMPLEX1_75K_2"/>
    <property type="match status" value="1"/>
</dbReference>
<gene>
    <name evidence="12" type="primary">nad11</name>
    <name evidence="12" type="ORF">Smar.m48</name>
</gene>
<dbReference type="NCBIfam" id="TIGR01973">
    <property type="entry name" value="NuoG"/>
    <property type="match status" value="1"/>
</dbReference>
<evidence type="ECO:0000256" key="3">
    <source>
        <dbReference type="ARBA" id="ARBA00022485"/>
    </source>
</evidence>
<dbReference type="EMBL" id="KT874463">
    <property type="protein sequence ID" value="ALO71420.1"/>
    <property type="molecule type" value="Genomic_DNA"/>
</dbReference>
<accession>A0A0S2M9W2</accession>
<evidence type="ECO:0000256" key="9">
    <source>
        <dbReference type="ARBA" id="ARBA00034078"/>
    </source>
</evidence>
<dbReference type="PROSITE" id="PS51669">
    <property type="entry name" value="4FE4S_MOW_BIS_MGD"/>
    <property type="match status" value="1"/>
</dbReference>
<geneLocation type="mitochondrion" evidence="12"/>
<evidence type="ECO:0000259" key="11">
    <source>
        <dbReference type="PROSITE" id="PS51839"/>
    </source>
</evidence>